<evidence type="ECO:0000313" key="9">
    <source>
        <dbReference type="EMBL" id="VFJ78468.1"/>
    </source>
</evidence>
<feature type="domain" description="OB-fold nucleic acid binding" evidence="8">
    <location>
        <begin position="61"/>
        <end position="153"/>
    </location>
</feature>
<dbReference type="EC" id="3.1.11.6" evidence="5"/>
<sequence length="504" mass="57036">MAKLRKISHGTIVIFFLDGLSETEREINESTPGEASPQTDIYPALIGDKFMETEFPTRDIYTVSRLNQEVRYLIEANFPTIWVEGEISNLARPRSGHIYFSLKDEDCQVRCAMFRMQNRAVDFALEDGTQVLAQARPSIYPQRGDFQLIVEYLEEAGEGALRRAFEILKKRLAAEGLFDASHKKPRPIIPDRIGVITSPSGAAIRDILTVLKRRLPGIPVLIYPTLVQGDEAPAEIARMIQVADDRQECDVLILARGGGSLEDLQAFNEETVARAIHHCRIPVISAIGHEIDFTIADFVADERAATPSAAAELVVPDQREWRQRISATGDRILALTHRHLAERRQNLAWLHKRLTLMHPRRQLSDNAQRLDELMHRLTRYARAVPPPLRSHLAALAARLYRHEPSARIKNHDAHRRQLAERLAGVVRQTLAMQSARIDSLTRALEAMNPQRTLERGYAIVTKHPGNAVLRHADEAREGERIEARLARGTLYCHVIEVETEAREE</sequence>
<dbReference type="InterPro" id="IPR025824">
    <property type="entry name" value="OB-fold_nuc-bd_dom"/>
</dbReference>
<keyword evidence="4 5" id="KW-0269">Exonuclease</keyword>
<evidence type="ECO:0000256" key="1">
    <source>
        <dbReference type="ARBA" id="ARBA00022490"/>
    </source>
</evidence>
<comment type="subcellular location">
    <subcellularLocation>
        <location evidence="5 6">Cytoplasm</location>
    </subcellularLocation>
</comment>
<reference evidence="9" key="1">
    <citation type="submission" date="2019-02" db="EMBL/GenBank/DDBJ databases">
        <authorList>
            <person name="Gruber-Vodicka R. H."/>
            <person name="Seah K. B. B."/>
        </authorList>
    </citation>
    <scope>NUCLEOTIDE SEQUENCE</scope>
    <source>
        <strain evidence="9">BECK_BZ131</strain>
    </source>
</reference>
<keyword evidence="1 5" id="KW-0963">Cytoplasm</keyword>
<evidence type="ECO:0000259" key="7">
    <source>
        <dbReference type="Pfam" id="PF02601"/>
    </source>
</evidence>
<dbReference type="AlphaFoldDB" id="A0A450U4E8"/>
<dbReference type="Pfam" id="PF13742">
    <property type="entry name" value="tRNA_anti_2"/>
    <property type="match status" value="1"/>
</dbReference>
<dbReference type="GO" id="GO:0005737">
    <property type="term" value="C:cytoplasm"/>
    <property type="evidence" value="ECO:0007669"/>
    <property type="project" value="UniProtKB-SubCell"/>
</dbReference>
<dbReference type="GO" id="GO:0009318">
    <property type="term" value="C:exodeoxyribonuclease VII complex"/>
    <property type="evidence" value="ECO:0007669"/>
    <property type="project" value="UniProtKB-UniRule"/>
</dbReference>
<dbReference type="Pfam" id="PF02601">
    <property type="entry name" value="Exonuc_VII_L"/>
    <property type="match status" value="1"/>
</dbReference>
<evidence type="ECO:0000256" key="5">
    <source>
        <dbReference type="HAMAP-Rule" id="MF_00378"/>
    </source>
</evidence>
<comment type="function">
    <text evidence="5">Bidirectionally degrades single-stranded DNA into large acid-insoluble oligonucleotides, which are then degraded further into small acid-soluble oligonucleotides.</text>
</comment>
<dbReference type="PANTHER" id="PTHR30008:SF0">
    <property type="entry name" value="EXODEOXYRIBONUCLEASE 7 LARGE SUBUNIT"/>
    <property type="match status" value="1"/>
</dbReference>
<name>A0A450U4E8_9GAMM</name>
<dbReference type="EMBL" id="CAADFE010000185">
    <property type="protein sequence ID" value="VFJ78468.1"/>
    <property type="molecule type" value="Genomic_DNA"/>
</dbReference>
<dbReference type="InterPro" id="IPR020579">
    <property type="entry name" value="Exonuc_VII_lsu_C"/>
</dbReference>
<dbReference type="GO" id="GO:0003676">
    <property type="term" value="F:nucleic acid binding"/>
    <property type="evidence" value="ECO:0007669"/>
    <property type="project" value="InterPro"/>
</dbReference>
<dbReference type="PANTHER" id="PTHR30008">
    <property type="entry name" value="EXODEOXYRIBONUCLEASE 7 LARGE SUBUNIT"/>
    <property type="match status" value="1"/>
</dbReference>
<dbReference type="HAMAP" id="MF_00378">
    <property type="entry name" value="Exonuc_7_L"/>
    <property type="match status" value="1"/>
</dbReference>
<feature type="domain" description="Exonuclease VII large subunit C-terminal" evidence="7">
    <location>
        <begin position="177"/>
        <end position="492"/>
    </location>
</feature>
<proteinExistence type="inferred from homology"/>
<evidence type="ECO:0000256" key="3">
    <source>
        <dbReference type="ARBA" id="ARBA00022801"/>
    </source>
</evidence>
<dbReference type="NCBIfam" id="TIGR00237">
    <property type="entry name" value="xseA"/>
    <property type="match status" value="1"/>
</dbReference>
<protein>
    <recommendedName>
        <fullName evidence="5">Exodeoxyribonuclease 7 large subunit</fullName>
        <ecNumber evidence="5">3.1.11.6</ecNumber>
    </recommendedName>
    <alternativeName>
        <fullName evidence="5">Exodeoxyribonuclease VII large subunit</fullName>
        <shortName evidence="5">Exonuclease VII large subunit</shortName>
    </alternativeName>
</protein>
<keyword evidence="3 5" id="KW-0378">Hydrolase</keyword>
<dbReference type="GO" id="GO:0006308">
    <property type="term" value="P:DNA catabolic process"/>
    <property type="evidence" value="ECO:0007669"/>
    <property type="project" value="UniProtKB-UniRule"/>
</dbReference>
<accession>A0A450U4E8</accession>
<comment type="catalytic activity">
    <reaction evidence="5 6">
        <text>Exonucleolytic cleavage in either 5'- to 3'- or 3'- to 5'-direction to yield nucleoside 5'-phosphates.</text>
        <dbReference type="EC" id="3.1.11.6"/>
    </reaction>
</comment>
<evidence type="ECO:0000256" key="2">
    <source>
        <dbReference type="ARBA" id="ARBA00022722"/>
    </source>
</evidence>
<evidence type="ECO:0000256" key="4">
    <source>
        <dbReference type="ARBA" id="ARBA00022839"/>
    </source>
</evidence>
<dbReference type="CDD" id="cd04489">
    <property type="entry name" value="ExoVII_LU_OBF"/>
    <property type="match status" value="1"/>
</dbReference>
<organism evidence="9">
    <name type="scientific">Candidatus Kentrum sp. FW</name>
    <dbReference type="NCBI Taxonomy" id="2126338"/>
    <lineage>
        <taxon>Bacteria</taxon>
        <taxon>Pseudomonadati</taxon>
        <taxon>Pseudomonadota</taxon>
        <taxon>Gammaproteobacteria</taxon>
        <taxon>Candidatus Kentrum</taxon>
    </lineage>
</organism>
<evidence type="ECO:0000256" key="6">
    <source>
        <dbReference type="RuleBase" id="RU004355"/>
    </source>
</evidence>
<keyword evidence="2 5" id="KW-0540">Nuclease</keyword>
<comment type="similarity">
    <text evidence="5 6">Belongs to the XseA family.</text>
</comment>
<dbReference type="GO" id="GO:0008855">
    <property type="term" value="F:exodeoxyribonuclease VII activity"/>
    <property type="evidence" value="ECO:0007669"/>
    <property type="project" value="UniProtKB-UniRule"/>
</dbReference>
<gene>
    <name evidence="5" type="primary">xseA</name>
    <name evidence="9" type="ORF">BECKFW1821C_GA0114237_11851</name>
</gene>
<evidence type="ECO:0000259" key="8">
    <source>
        <dbReference type="Pfam" id="PF13742"/>
    </source>
</evidence>
<dbReference type="InterPro" id="IPR003753">
    <property type="entry name" value="Exonuc_VII_L"/>
</dbReference>
<comment type="subunit">
    <text evidence="5">Heterooligomer composed of large and small subunits.</text>
</comment>